<evidence type="ECO:0000256" key="6">
    <source>
        <dbReference type="PIRSR" id="PIRSR600821-52"/>
    </source>
</evidence>
<evidence type="ECO:0000256" key="4">
    <source>
        <dbReference type="HAMAP-Rule" id="MF_01201"/>
    </source>
</evidence>
<dbReference type="CDD" id="cd00430">
    <property type="entry name" value="PLPDE_III_AR"/>
    <property type="match status" value="1"/>
</dbReference>
<dbReference type="PROSITE" id="PS00395">
    <property type="entry name" value="ALANINE_RACEMASE"/>
    <property type="match status" value="1"/>
</dbReference>
<dbReference type="Pfam" id="PF00842">
    <property type="entry name" value="Ala_racemase_C"/>
    <property type="match status" value="1"/>
</dbReference>
<dbReference type="FunFam" id="3.20.20.10:FF:000002">
    <property type="entry name" value="Alanine racemase"/>
    <property type="match status" value="1"/>
</dbReference>
<dbReference type="SMART" id="SM01005">
    <property type="entry name" value="Ala_racemase_C"/>
    <property type="match status" value="1"/>
</dbReference>
<proteinExistence type="inferred from homology"/>
<dbReference type="Proteomes" id="UP000188993">
    <property type="component" value="Chromosome"/>
</dbReference>
<name>A0A1S6IR64_9LACT</name>
<dbReference type="PRINTS" id="PR00992">
    <property type="entry name" value="ALARACEMASE"/>
</dbReference>
<comment type="cofactor">
    <cofactor evidence="1 4 5">
        <name>pyridoxal 5'-phosphate</name>
        <dbReference type="ChEBI" id="CHEBI:597326"/>
    </cofactor>
</comment>
<reference evidence="8 9" key="1">
    <citation type="journal article" date="2014" name="Int. J. Syst. Evol. Microbiol.">
        <title>Jeotgalibaca dankookensis gen. nov., sp. nov., a member of the family Carnobacteriaceae, isolated from seujeot (Korean traditional food).</title>
        <authorList>
            <person name="Lee D.G."/>
            <person name="Trujillo M.E."/>
            <person name="Kang H."/>
            <person name="Ahn T.Y."/>
        </authorList>
    </citation>
    <scope>NUCLEOTIDE SEQUENCE [LARGE SCALE GENOMIC DNA]</scope>
    <source>
        <strain evidence="8 9">EX-07</strain>
    </source>
</reference>
<dbReference type="GO" id="GO:0030632">
    <property type="term" value="P:D-alanine biosynthetic process"/>
    <property type="evidence" value="ECO:0007669"/>
    <property type="project" value="UniProtKB-UniRule"/>
</dbReference>
<feature type="active site" description="Proton acceptor; specific for L-alanine" evidence="4">
    <location>
        <position position="269"/>
    </location>
</feature>
<keyword evidence="9" id="KW-1185">Reference proteome</keyword>
<gene>
    <name evidence="8" type="primary">alr</name>
    <name evidence="8" type="ORF">BW727_101680</name>
</gene>
<dbReference type="InterPro" id="IPR001608">
    <property type="entry name" value="Ala_racemase_N"/>
</dbReference>
<comment type="pathway">
    <text evidence="4">Amino-acid biosynthesis; D-alanine biosynthesis; D-alanine from L-alanine: step 1/1.</text>
</comment>
<dbReference type="STRING" id="708126.BW727_101680"/>
<dbReference type="UniPathway" id="UPA00042">
    <property type="reaction ID" value="UER00497"/>
</dbReference>
<feature type="active site" description="Proton acceptor; specific for D-alanine" evidence="4">
    <location>
        <position position="40"/>
    </location>
</feature>
<dbReference type="EC" id="5.1.1.1" evidence="4"/>
<evidence type="ECO:0000313" key="9">
    <source>
        <dbReference type="Proteomes" id="UP000188993"/>
    </source>
</evidence>
<dbReference type="InterPro" id="IPR011079">
    <property type="entry name" value="Ala_racemase_C"/>
</dbReference>
<sequence length="378" mass="41725">MVRGIHRPTVAKVDLGAIKINIQQIRSHMKPDKQLLAVVKGDGYGHGAVSVANAAKEAGVDGFCVAILDEAFELRESGFTEDFLLVMGLTEVRDVALMADANISVAVSSIEWLEQAIPLLALRKTDNPLRIHLAVDTGMGRIGIRTESKVRAFESFCQQHESLHLEGIFTHFATADGEDEFQVERQYEVFKKLVASMKVRPKMVHLANSAMTLWREDYETDAARIGIAMYGYNPSDTTLPLPYPLIPALTLETEIAYVKQMQEGETISYGARYRAYEGEWIATLPIGYADGWRRDLHTLPVLVEGNACPVRGVICMDQCMISLPKAYPIGTKVVMLGESHGQINGPSEMAAAIGTIGYEILCGISQRVPRIYIDSTHE</sequence>
<keyword evidence="2 4" id="KW-0663">Pyridoxal phosphate</keyword>
<evidence type="ECO:0000256" key="3">
    <source>
        <dbReference type="ARBA" id="ARBA00023235"/>
    </source>
</evidence>
<evidence type="ECO:0000313" key="8">
    <source>
        <dbReference type="EMBL" id="AQS54045.1"/>
    </source>
</evidence>
<dbReference type="HAMAP" id="MF_01201">
    <property type="entry name" value="Ala_racemase"/>
    <property type="match status" value="1"/>
</dbReference>
<dbReference type="OrthoDB" id="9813814at2"/>
<dbReference type="GO" id="GO:0005829">
    <property type="term" value="C:cytosol"/>
    <property type="evidence" value="ECO:0007669"/>
    <property type="project" value="TreeGrafter"/>
</dbReference>
<dbReference type="GO" id="GO:0030170">
    <property type="term" value="F:pyridoxal phosphate binding"/>
    <property type="evidence" value="ECO:0007669"/>
    <property type="project" value="UniProtKB-UniRule"/>
</dbReference>
<dbReference type="Pfam" id="PF01168">
    <property type="entry name" value="Ala_racemase_N"/>
    <property type="match status" value="1"/>
</dbReference>
<dbReference type="InterPro" id="IPR029066">
    <property type="entry name" value="PLP-binding_barrel"/>
</dbReference>
<dbReference type="EMBL" id="CP019728">
    <property type="protein sequence ID" value="AQS54045.1"/>
    <property type="molecule type" value="Genomic_DNA"/>
</dbReference>
<dbReference type="PANTHER" id="PTHR30511:SF0">
    <property type="entry name" value="ALANINE RACEMASE, CATABOLIC-RELATED"/>
    <property type="match status" value="1"/>
</dbReference>
<dbReference type="PANTHER" id="PTHR30511">
    <property type="entry name" value="ALANINE RACEMASE"/>
    <property type="match status" value="1"/>
</dbReference>
<dbReference type="AlphaFoldDB" id="A0A1S6IR64"/>
<dbReference type="NCBIfam" id="TIGR00492">
    <property type="entry name" value="alr"/>
    <property type="match status" value="1"/>
</dbReference>
<dbReference type="GO" id="GO:0009252">
    <property type="term" value="P:peptidoglycan biosynthetic process"/>
    <property type="evidence" value="ECO:0007669"/>
    <property type="project" value="TreeGrafter"/>
</dbReference>
<dbReference type="KEGG" id="jda:BW727_101680"/>
<comment type="function">
    <text evidence="4">Catalyzes the interconversion of L-alanine and D-alanine. May also act on other amino acids.</text>
</comment>
<comment type="catalytic activity">
    <reaction evidence="4">
        <text>L-alanine = D-alanine</text>
        <dbReference type="Rhea" id="RHEA:20249"/>
        <dbReference type="ChEBI" id="CHEBI:57416"/>
        <dbReference type="ChEBI" id="CHEBI:57972"/>
        <dbReference type="EC" id="5.1.1.1"/>
    </reaction>
</comment>
<protein>
    <recommendedName>
        <fullName evidence="4">Alanine racemase</fullName>
        <ecNumber evidence="4">5.1.1.1</ecNumber>
    </recommendedName>
</protein>
<dbReference type="RefSeq" id="WP_062471557.1">
    <property type="nucleotide sequence ID" value="NZ_BBYN01000030.1"/>
</dbReference>
<dbReference type="GO" id="GO:0008784">
    <property type="term" value="F:alanine racemase activity"/>
    <property type="evidence" value="ECO:0007669"/>
    <property type="project" value="UniProtKB-UniRule"/>
</dbReference>
<feature type="binding site" evidence="4 6">
    <location>
        <position position="316"/>
    </location>
    <ligand>
        <name>substrate</name>
    </ligand>
</feature>
<evidence type="ECO:0000256" key="5">
    <source>
        <dbReference type="PIRSR" id="PIRSR600821-50"/>
    </source>
</evidence>
<comment type="similarity">
    <text evidence="4">Belongs to the alanine racemase family.</text>
</comment>
<feature type="binding site" evidence="4 6">
    <location>
        <position position="141"/>
    </location>
    <ligand>
        <name>substrate</name>
    </ligand>
</feature>
<dbReference type="SUPFAM" id="SSF51419">
    <property type="entry name" value="PLP-binding barrel"/>
    <property type="match status" value="1"/>
</dbReference>
<evidence type="ECO:0000259" key="7">
    <source>
        <dbReference type="SMART" id="SM01005"/>
    </source>
</evidence>
<keyword evidence="3 4" id="KW-0413">Isomerase</keyword>
<accession>A0A1S6IR64</accession>
<dbReference type="InterPro" id="IPR009006">
    <property type="entry name" value="Ala_racemase/Decarboxylase_C"/>
</dbReference>
<organism evidence="8 9">
    <name type="scientific">Jeotgalibaca dankookensis</name>
    <dbReference type="NCBI Taxonomy" id="708126"/>
    <lineage>
        <taxon>Bacteria</taxon>
        <taxon>Bacillati</taxon>
        <taxon>Bacillota</taxon>
        <taxon>Bacilli</taxon>
        <taxon>Lactobacillales</taxon>
        <taxon>Carnobacteriaceae</taxon>
        <taxon>Jeotgalibaca</taxon>
    </lineage>
</organism>
<feature type="modified residue" description="N6-(pyridoxal phosphate)lysine" evidence="4 5">
    <location>
        <position position="40"/>
    </location>
</feature>
<dbReference type="Gene3D" id="3.20.20.10">
    <property type="entry name" value="Alanine racemase"/>
    <property type="match status" value="1"/>
</dbReference>
<evidence type="ECO:0000256" key="2">
    <source>
        <dbReference type="ARBA" id="ARBA00022898"/>
    </source>
</evidence>
<dbReference type="InterPro" id="IPR020622">
    <property type="entry name" value="Ala_racemase_pyridoxalP-BS"/>
</dbReference>
<dbReference type="InterPro" id="IPR000821">
    <property type="entry name" value="Ala_racemase"/>
</dbReference>
<dbReference type="SUPFAM" id="SSF50621">
    <property type="entry name" value="Alanine racemase C-terminal domain-like"/>
    <property type="match status" value="1"/>
</dbReference>
<dbReference type="Gene3D" id="2.40.37.10">
    <property type="entry name" value="Lyase, Ornithine Decarboxylase, Chain A, domain 1"/>
    <property type="match status" value="1"/>
</dbReference>
<feature type="domain" description="Alanine racemase C-terminal" evidence="7">
    <location>
        <begin position="248"/>
        <end position="373"/>
    </location>
</feature>
<evidence type="ECO:0000256" key="1">
    <source>
        <dbReference type="ARBA" id="ARBA00001933"/>
    </source>
</evidence>